<evidence type="ECO:0000256" key="1">
    <source>
        <dbReference type="ARBA" id="ARBA00023172"/>
    </source>
</evidence>
<name>A0AAE6V2I3_9PSED</name>
<dbReference type="SUPFAM" id="SSF56349">
    <property type="entry name" value="DNA breaking-rejoining enzymes"/>
    <property type="match status" value="1"/>
</dbReference>
<organism evidence="2 3">
    <name type="scientific">Pseudomonas monteilii</name>
    <dbReference type="NCBI Taxonomy" id="76759"/>
    <lineage>
        <taxon>Bacteria</taxon>
        <taxon>Pseudomonadati</taxon>
        <taxon>Pseudomonadota</taxon>
        <taxon>Gammaproteobacteria</taxon>
        <taxon>Pseudomonadales</taxon>
        <taxon>Pseudomonadaceae</taxon>
        <taxon>Pseudomonas</taxon>
    </lineage>
</organism>
<keyword evidence="1" id="KW-0233">DNA recombination</keyword>
<sequence length="536" mass="59857">MARKKDYKAVLSSDVKGFDAVEDSLIIDLPINPRNHRQIDHSRYMGFGFDSWAVQSIFVIRALLQGGNFSVSTLIGYSVNGLRFFISFLRSSNLKAFPAAPNNLTKRHLECFISWLKLKYPNGSTAKNYYTSFKSLVIALADYGFIEFDLNDLLPSGVFPNSAERTKDASPLSMGEMQRLLSALKVDLIAIHKDQFLGNGAEAMTVMLLIIAARSGINTTPLLEMSRDAMMPHPFVPNLRVINTVKRRGKGAQIKVIRQNNLIDKYNAIPLDGVAVLNKALEISEPLVALASTEISSCVWLYRSGQRGGENKVVTLRAGAVYISTKNICERHGLKSDKGERLHVTLSRLRKTMESRLWKLSGGDILEVSSVMGHSPAVADNHYLKMNDEIKMEGAAFVGECFTDKLRGISITPTPPGGCKDTLYGAKAPKDGISHCEEFIHCLGCPSYAIVGALDDLYRLFSYQYFLQVELDYFIAEEWEGWRKRQRAYIELVDEFTSRKFDSALVGQAKAKAQVSPHPFWATKIKYLRKKVGGLM</sequence>
<dbReference type="InterPro" id="IPR013762">
    <property type="entry name" value="Integrase-like_cat_sf"/>
</dbReference>
<dbReference type="Proteomes" id="UP000464593">
    <property type="component" value="Chromosome"/>
</dbReference>
<dbReference type="GO" id="GO:0015074">
    <property type="term" value="P:DNA integration"/>
    <property type="evidence" value="ECO:0007669"/>
    <property type="project" value="InterPro"/>
</dbReference>
<dbReference type="InterPro" id="IPR011010">
    <property type="entry name" value="DNA_brk_join_enz"/>
</dbReference>
<proteinExistence type="predicted"/>
<dbReference type="GO" id="GO:0003677">
    <property type="term" value="F:DNA binding"/>
    <property type="evidence" value="ECO:0007669"/>
    <property type="project" value="InterPro"/>
</dbReference>
<dbReference type="Gene3D" id="1.10.443.10">
    <property type="entry name" value="Intergrase catalytic core"/>
    <property type="match status" value="1"/>
</dbReference>
<dbReference type="RefSeq" id="WP_159266254.1">
    <property type="nucleotide sequence ID" value="NZ_CP040324.1"/>
</dbReference>
<evidence type="ECO:0000313" key="3">
    <source>
        <dbReference type="Proteomes" id="UP000464593"/>
    </source>
</evidence>
<dbReference type="GO" id="GO:0006310">
    <property type="term" value="P:DNA recombination"/>
    <property type="evidence" value="ECO:0007669"/>
    <property type="project" value="UniProtKB-KW"/>
</dbReference>
<dbReference type="EMBL" id="CP040324">
    <property type="protein sequence ID" value="QHB28160.1"/>
    <property type="molecule type" value="Genomic_DNA"/>
</dbReference>
<evidence type="ECO:0000313" key="2">
    <source>
        <dbReference type="EMBL" id="QHB28160.1"/>
    </source>
</evidence>
<reference evidence="2 3" key="1">
    <citation type="submission" date="2019-05" db="EMBL/GenBank/DDBJ databases">
        <title>Complete genome sequence of Pseudomonas Pseudomonas resinovorans.</title>
        <authorList>
            <person name="Chen H.-P."/>
        </authorList>
    </citation>
    <scope>NUCLEOTIDE SEQUENCE [LARGE SCALE GENOMIC DNA]</scope>
    <source>
        <strain evidence="2 3">TCU-CK1</strain>
    </source>
</reference>
<gene>
    <name evidence="2" type="ORF">TCK1_2814</name>
</gene>
<accession>A0AAE6V2I3</accession>
<protein>
    <submittedName>
        <fullName evidence="2">Glyoxylate carboligase</fullName>
    </submittedName>
</protein>
<dbReference type="AlphaFoldDB" id="A0AAE6V2I3"/>